<dbReference type="RefSeq" id="WP_076768056.1">
    <property type="nucleotide sequence ID" value="NZ_MSFI01000031.1"/>
</dbReference>
<name>A0A1V2A457_9BACI</name>
<gene>
    <name evidence="2" type="ORF">BTO28_15790</name>
</gene>
<reference evidence="2 3" key="1">
    <citation type="submission" date="2016-12" db="EMBL/GenBank/DDBJ databases">
        <title>Domibacillus sp. SAB 38T whole genome sequencing.</title>
        <authorList>
            <person name="Verma A."/>
            <person name="Ojha A.K."/>
            <person name="Krishnamurthi S."/>
        </authorList>
    </citation>
    <scope>NUCLEOTIDE SEQUENCE [LARGE SCALE GENOMIC DNA]</scope>
    <source>
        <strain evidence="2 3">SAB 38</strain>
    </source>
</reference>
<feature type="compositionally biased region" description="Basic and acidic residues" evidence="1">
    <location>
        <begin position="26"/>
        <end position="56"/>
    </location>
</feature>
<proteinExistence type="predicted"/>
<dbReference type="EMBL" id="MSFI01000031">
    <property type="protein sequence ID" value="OMP65727.1"/>
    <property type="molecule type" value="Genomic_DNA"/>
</dbReference>
<organism evidence="2 3">
    <name type="scientific">Domibacillus epiphyticus</name>
    <dbReference type="NCBI Taxonomy" id="1714355"/>
    <lineage>
        <taxon>Bacteria</taxon>
        <taxon>Bacillati</taxon>
        <taxon>Bacillota</taxon>
        <taxon>Bacilli</taxon>
        <taxon>Bacillales</taxon>
        <taxon>Bacillaceae</taxon>
        <taxon>Domibacillus</taxon>
    </lineage>
</organism>
<sequence length="74" mass="9066">MMNRPDGRVKINLNDESRLWINPNYGKDRTNTLIADKSKSRLQPDEDIKNNAEEKKERKRHELRNRNKRHFHLW</sequence>
<feature type="region of interest" description="Disordered" evidence="1">
    <location>
        <begin position="24"/>
        <end position="74"/>
    </location>
</feature>
<comment type="caution">
    <text evidence="2">The sequence shown here is derived from an EMBL/GenBank/DDBJ whole genome shotgun (WGS) entry which is preliminary data.</text>
</comment>
<protein>
    <submittedName>
        <fullName evidence="2">Uncharacterized protein</fullName>
    </submittedName>
</protein>
<keyword evidence="3" id="KW-1185">Reference proteome</keyword>
<feature type="compositionally biased region" description="Basic residues" evidence="1">
    <location>
        <begin position="57"/>
        <end position="74"/>
    </location>
</feature>
<dbReference type="Proteomes" id="UP000188613">
    <property type="component" value="Unassembled WGS sequence"/>
</dbReference>
<evidence type="ECO:0000313" key="3">
    <source>
        <dbReference type="Proteomes" id="UP000188613"/>
    </source>
</evidence>
<evidence type="ECO:0000313" key="2">
    <source>
        <dbReference type="EMBL" id="OMP65727.1"/>
    </source>
</evidence>
<dbReference type="AlphaFoldDB" id="A0A1V2A457"/>
<evidence type="ECO:0000256" key="1">
    <source>
        <dbReference type="SAM" id="MobiDB-lite"/>
    </source>
</evidence>
<accession>A0A1V2A457</accession>